<sequence>MKLEVTDRYASSRVVDLESKTCSSRGWDLSGIPYCHVVAACNYMGLNSEDFFDEMLKKTTFLKTFSCLLNPINDKDLRPDTGLHDLLPPEILRLPRRPKKNIRKRVEEIEEGMQNGKLKRVGTRIKCSLCTKVGHNKMGCPKAKAIRSEGNYGSGRNPCESRSEIPTQLSTVGLPESFQFSQVIAQRQEHDLLKQTDNILIQTNSHSTKGIERLGNNHRRITNIKEEENKIR</sequence>
<reference evidence="2" key="1">
    <citation type="journal article" date="2023" name="Nat. Plants">
        <title>Single-cell RNA sequencing provides a high-resolution roadmap for understanding the multicellular compartmentation of specialized metabolism.</title>
        <authorList>
            <person name="Sun S."/>
            <person name="Shen X."/>
            <person name="Li Y."/>
            <person name="Li Y."/>
            <person name="Wang S."/>
            <person name="Li R."/>
            <person name="Zhang H."/>
            <person name="Shen G."/>
            <person name="Guo B."/>
            <person name="Wei J."/>
            <person name="Xu J."/>
            <person name="St-Pierre B."/>
            <person name="Chen S."/>
            <person name="Sun C."/>
        </authorList>
    </citation>
    <scope>NUCLEOTIDE SEQUENCE [LARGE SCALE GENOMIC DNA]</scope>
</reference>
<evidence type="ECO:0000313" key="1">
    <source>
        <dbReference type="EMBL" id="KAI5658146.1"/>
    </source>
</evidence>
<name>A0ACC0AC38_CATRO</name>
<dbReference type="Proteomes" id="UP001060085">
    <property type="component" value="Linkage Group LG06"/>
</dbReference>
<proteinExistence type="predicted"/>
<protein>
    <submittedName>
        <fullName evidence="1">Uncharacterized protein</fullName>
    </submittedName>
</protein>
<gene>
    <name evidence="1" type="ORF">M9H77_26939</name>
</gene>
<evidence type="ECO:0000313" key="2">
    <source>
        <dbReference type="Proteomes" id="UP001060085"/>
    </source>
</evidence>
<comment type="caution">
    <text evidence="1">The sequence shown here is derived from an EMBL/GenBank/DDBJ whole genome shotgun (WGS) entry which is preliminary data.</text>
</comment>
<organism evidence="1 2">
    <name type="scientific">Catharanthus roseus</name>
    <name type="common">Madagascar periwinkle</name>
    <name type="synonym">Vinca rosea</name>
    <dbReference type="NCBI Taxonomy" id="4058"/>
    <lineage>
        <taxon>Eukaryota</taxon>
        <taxon>Viridiplantae</taxon>
        <taxon>Streptophyta</taxon>
        <taxon>Embryophyta</taxon>
        <taxon>Tracheophyta</taxon>
        <taxon>Spermatophyta</taxon>
        <taxon>Magnoliopsida</taxon>
        <taxon>eudicotyledons</taxon>
        <taxon>Gunneridae</taxon>
        <taxon>Pentapetalae</taxon>
        <taxon>asterids</taxon>
        <taxon>lamiids</taxon>
        <taxon>Gentianales</taxon>
        <taxon>Apocynaceae</taxon>
        <taxon>Rauvolfioideae</taxon>
        <taxon>Vinceae</taxon>
        <taxon>Catharanthinae</taxon>
        <taxon>Catharanthus</taxon>
    </lineage>
</organism>
<keyword evidence="2" id="KW-1185">Reference proteome</keyword>
<dbReference type="EMBL" id="CM044706">
    <property type="protein sequence ID" value="KAI5658146.1"/>
    <property type="molecule type" value="Genomic_DNA"/>
</dbReference>
<accession>A0ACC0AC38</accession>